<evidence type="ECO:0008006" key="3">
    <source>
        <dbReference type="Google" id="ProtNLM"/>
    </source>
</evidence>
<dbReference type="CDD" id="cd16377">
    <property type="entry name" value="23S_rRNA_IVP_like"/>
    <property type="match status" value="1"/>
</dbReference>
<dbReference type="InterPro" id="IPR012657">
    <property type="entry name" value="23S_rRNA-intervening_sequence"/>
</dbReference>
<dbReference type="InterPro" id="IPR036583">
    <property type="entry name" value="23S_rRNA_IVS_sf"/>
</dbReference>
<proteinExistence type="predicted"/>
<dbReference type="AlphaFoldDB" id="A0A1F8FLQ1"/>
<dbReference type="SUPFAM" id="SSF158446">
    <property type="entry name" value="IVS-encoded protein-like"/>
    <property type="match status" value="1"/>
</dbReference>
<dbReference type="NCBIfam" id="TIGR02436">
    <property type="entry name" value="four helix bundle protein"/>
    <property type="match status" value="1"/>
</dbReference>
<dbReference type="Gene3D" id="1.20.1440.60">
    <property type="entry name" value="23S rRNA-intervening sequence"/>
    <property type="match status" value="1"/>
</dbReference>
<gene>
    <name evidence="1" type="ORF">A3J47_01945</name>
</gene>
<dbReference type="Pfam" id="PF05635">
    <property type="entry name" value="23S_rRNA_IVP"/>
    <property type="match status" value="1"/>
</dbReference>
<sequence length="116" mass="13450">MDQNSYKNLIVWQKSVELAVEIYRLTDKFPGSELYGLTFQMRRAAVSIPSNIAGGRRRLTQKEFIHFLTISYGSGAELETQLEISKKLSFSKNLDYTKIEQLLEEIMKMLNKLINK</sequence>
<organism evidence="1 2">
    <name type="scientific">Candidatus Yanofskybacteria bacterium RIFCSPHIGHO2_02_FULL_43_22</name>
    <dbReference type="NCBI Taxonomy" id="1802681"/>
    <lineage>
        <taxon>Bacteria</taxon>
        <taxon>Candidatus Yanofskyibacteriota</taxon>
    </lineage>
</organism>
<comment type="caution">
    <text evidence="1">The sequence shown here is derived from an EMBL/GenBank/DDBJ whole genome shotgun (WGS) entry which is preliminary data.</text>
</comment>
<dbReference type="Proteomes" id="UP000176581">
    <property type="component" value="Unassembled WGS sequence"/>
</dbReference>
<protein>
    <recommendedName>
        <fullName evidence="3">Four helix bundle protein</fullName>
    </recommendedName>
</protein>
<dbReference type="EMBL" id="MGJV01000028">
    <property type="protein sequence ID" value="OGN14035.1"/>
    <property type="molecule type" value="Genomic_DNA"/>
</dbReference>
<accession>A0A1F8FLQ1</accession>
<dbReference type="PANTHER" id="PTHR38471:SF2">
    <property type="entry name" value="FOUR HELIX BUNDLE PROTEIN"/>
    <property type="match status" value="1"/>
</dbReference>
<name>A0A1F8FLQ1_9BACT</name>
<reference evidence="1 2" key="1">
    <citation type="journal article" date="2016" name="Nat. Commun.">
        <title>Thousands of microbial genomes shed light on interconnected biogeochemical processes in an aquifer system.</title>
        <authorList>
            <person name="Anantharaman K."/>
            <person name="Brown C.T."/>
            <person name="Hug L.A."/>
            <person name="Sharon I."/>
            <person name="Castelle C.J."/>
            <person name="Probst A.J."/>
            <person name="Thomas B.C."/>
            <person name="Singh A."/>
            <person name="Wilkins M.J."/>
            <person name="Karaoz U."/>
            <person name="Brodie E.L."/>
            <person name="Williams K.H."/>
            <person name="Hubbard S.S."/>
            <person name="Banfield J.F."/>
        </authorList>
    </citation>
    <scope>NUCLEOTIDE SEQUENCE [LARGE SCALE GENOMIC DNA]</scope>
</reference>
<evidence type="ECO:0000313" key="1">
    <source>
        <dbReference type="EMBL" id="OGN14035.1"/>
    </source>
</evidence>
<dbReference type="PANTHER" id="PTHR38471">
    <property type="entry name" value="FOUR HELIX BUNDLE PROTEIN"/>
    <property type="match status" value="1"/>
</dbReference>
<evidence type="ECO:0000313" key="2">
    <source>
        <dbReference type="Proteomes" id="UP000176581"/>
    </source>
</evidence>